<name>A0A1M6DJ24_9BACT</name>
<evidence type="ECO:0000313" key="1">
    <source>
        <dbReference type="EMBL" id="SHI73008.1"/>
    </source>
</evidence>
<dbReference type="AlphaFoldDB" id="A0A1M6DJ24"/>
<dbReference type="EMBL" id="FQZE01000005">
    <property type="protein sequence ID" value="SHI73008.1"/>
    <property type="molecule type" value="Genomic_DNA"/>
</dbReference>
<evidence type="ECO:0000313" key="2">
    <source>
        <dbReference type="Proteomes" id="UP000184050"/>
    </source>
</evidence>
<protein>
    <submittedName>
        <fullName evidence="1">Uncharacterized protein</fullName>
    </submittedName>
</protein>
<gene>
    <name evidence="1" type="ORF">SAMN05444280_10567</name>
</gene>
<keyword evidence="2" id="KW-1185">Reference proteome</keyword>
<accession>A0A1M6DJ24</accession>
<dbReference type="Proteomes" id="UP000184050">
    <property type="component" value="Unassembled WGS sequence"/>
</dbReference>
<sequence>MNGQPRAYKIASVQATKELEQLFTDATQILENKLDNVMKIFKRRDANFYNGYIAAREVVDN</sequence>
<proteinExistence type="predicted"/>
<organism evidence="1 2">
    <name type="scientific">Tangfeifania diversioriginum</name>
    <dbReference type="NCBI Taxonomy" id="1168035"/>
    <lineage>
        <taxon>Bacteria</taxon>
        <taxon>Pseudomonadati</taxon>
        <taxon>Bacteroidota</taxon>
        <taxon>Bacteroidia</taxon>
        <taxon>Marinilabiliales</taxon>
        <taxon>Prolixibacteraceae</taxon>
        <taxon>Tangfeifania</taxon>
    </lineage>
</organism>
<reference evidence="1 2" key="1">
    <citation type="submission" date="2016-11" db="EMBL/GenBank/DDBJ databases">
        <authorList>
            <person name="Jaros S."/>
            <person name="Januszkiewicz K."/>
            <person name="Wedrychowicz H."/>
        </authorList>
    </citation>
    <scope>NUCLEOTIDE SEQUENCE [LARGE SCALE GENOMIC DNA]</scope>
    <source>
        <strain evidence="1 2">DSM 27063</strain>
    </source>
</reference>